<dbReference type="EMBL" id="JBCLYO010000007">
    <property type="protein sequence ID" value="KAL0087435.1"/>
    <property type="molecule type" value="Genomic_DNA"/>
</dbReference>
<evidence type="ECO:0000256" key="1">
    <source>
        <dbReference type="SAM" id="Coils"/>
    </source>
</evidence>
<feature type="region of interest" description="Disordered" evidence="2">
    <location>
        <begin position="1"/>
        <end position="81"/>
    </location>
</feature>
<proteinExistence type="predicted"/>
<feature type="coiled-coil region" evidence="1">
    <location>
        <begin position="111"/>
        <end position="209"/>
    </location>
</feature>
<sequence>MSSSLTSTKRKRENAIGSSNPRPKTPRPVVATTRASLARANATNAANTGTSTKAPTRTAFGRRAEPTEPKQPAPKPNATQVAAELKKRPGWDLRGKVSDMQKLIDMNHEQLLELERSRKDLEVTVEEKVSEAKQILEREAELKAEIQSMERQHVQEVEDLKTQQRIRSQELEDNELIHKRQITNLEIEVNDNQRQLDHLQRQLDARVKENETFKNSITTMTSTFAQVEEKMRAMKLKLERSDATLLERERAIEAYEKELGQLKEKTRRLEAKLEEAEANTRRLKTTIEELEDPTDKSVG</sequence>
<name>A0ABR3B395_PHYBL</name>
<evidence type="ECO:0000313" key="3">
    <source>
        <dbReference type="EMBL" id="KAL0087435.1"/>
    </source>
</evidence>
<accession>A0ABR3B395</accession>
<protein>
    <submittedName>
        <fullName evidence="3">Uncharacterized protein</fullName>
    </submittedName>
</protein>
<reference evidence="3 4" key="1">
    <citation type="submission" date="2024-04" db="EMBL/GenBank/DDBJ databases">
        <title>Symmetric and asymmetric DNA N6-adenine methylation regulates different biological responses in Mucorales.</title>
        <authorList>
            <consortium name="Lawrence Berkeley National Laboratory"/>
            <person name="Lax C."/>
            <person name="Mondo S.J."/>
            <person name="Osorio-Concepcion M."/>
            <person name="Muszewska A."/>
            <person name="Corrochano-Luque M."/>
            <person name="Gutierrez G."/>
            <person name="Riley R."/>
            <person name="Lipzen A."/>
            <person name="Guo J."/>
            <person name="Hundley H."/>
            <person name="Amirebrahimi M."/>
            <person name="Ng V."/>
            <person name="Lorenzo-Gutierrez D."/>
            <person name="Binder U."/>
            <person name="Yang J."/>
            <person name="Song Y."/>
            <person name="Canovas D."/>
            <person name="Navarro E."/>
            <person name="Freitag M."/>
            <person name="Gabaldon T."/>
            <person name="Grigoriev I.V."/>
            <person name="Corrochano L.M."/>
            <person name="Nicolas F.E."/>
            <person name="Garre V."/>
        </authorList>
    </citation>
    <scope>NUCLEOTIDE SEQUENCE [LARGE SCALE GENOMIC DNA]</scope>
    <source>
        <strain evidence="3 4">L51</strain>
    </source>
</reference>
<dbReference type="Gene3D" id="1.10.287.1490">
    <property type="match status" value="1"/>
</dbReference>
<comment type="caution">
    <text evidence="3">The sequence shown here is derived from an EMBL/GenBank/DDBJ whole genome shotgun (WGS) entry which is preliminary data.</text>
</comment>
<feature type="compositionally biased region" description="Low complexity" evidence="2">
    <location>
        <begin position="31"/>
        <end position="54"/>
    </location>
</feature>
<keyword evidence="4" id="KW-1185">Reference proteome</keyword>
<dbReference type="Proteomes" id="UP001448207">
    <property type="component" value="Unassembled WGS sequence"/>
</dbReference>
<gene>
    <name evidence="3" type="ORF">J3Q64DRAFT_1737361</name>
</gene>
<organism evidence="3 4">
    <name type="scientific">Phycomyces blakesleeanus</name>
    <dbReference type="NCBI Taxonomy" id="4837"/>
    <lineage>
        <taxon>Eukaryota</taxon>
        <taxon>Fungi</taxon>
        <taxon>Fungi incertae sedis</taxon>
        <taxon>Mucoromycota</taxon>
        <taxon>Mucoromycotina</taxon>
        <taxon>Mucoromycetes</taxon>
        <taxon>Mucorales</taxon>
        <taxon>Phycomycetaceae</taxon>
        <taxon>Phycomyces</taxon>
    </lineage>
</organism>
<evidence type="ECO:0000256" key="2">
    <source>
        <dbReference type="SAM" id="MobiDB-lite"/>
    </source>
</evidence>
<evidence type="ECO:0000313" key="4">
    <source>
        <dbReference type="Proteomes" id="UP001448207"/>
    </source>
</evidence>
<feature type="coiled-coil region" evidence="1">
    <location>
        <begin position="238"/>
        <end position="293"/>
    </location>
</feature>
<keyword evidence="1" id="KW-0175">Coiled coil</keyword>